<feature type="region of interest" description="Disordered" evidence="1">
    <location>
        <begin position="399"/>
        <end position="478"/>
    </location>
</feature>
<protein>
    <submittedName>
        <fullName evidence="3">Uncharacterized protein</fullName>
    </submittedName>
</protein>
<feature type="compositionally biased region" description="Pro residues" evidence="1">
    <location>
        <begin position="351"/>
        <end position="361"/>
    </location>
</feature>
<dbReference type="EMBL" id="JAJOMB010000002">
    <property type="protein sequence ID" value="MCD5310256.1"/>
    <property type="molecule type" value="Genomic_DNA"/>
</dbReference>
<feature type="region of interest" description="Disordered" evidence="1">
    <location>
        <begin position="321"/>
        <end position="361"/>
    </location>
</feature>
<dbReference type="Proteomes" id="UP001138997">
    <property type="component" value="Unassembled WGS sequence"/>
</dbReference>
<comment type="caution">
    <text evidence="3">The sequence shown here is derived from an EMBL/GenBank/DDBJ whole genome shotgun (WGS) entry which is preliminary data.</text>
</comment>
<organism evidence="3 4">
    <name type="scientific">Kineosporia babensis</name>
    <dbReference type="NCBI Taxonomy" id="499548"/>
    <lineage>
        <taxon>Bacteria</taxon>
        <taxon>Bacillati</taxon>
        <taxon>Actinomycetota</taxon>
        <taxon>Actinomycetes</taxon>
        <taxon>Kineosporiales</taxon>
        <taxon>Kineosporiaceae</taxon>
        <taxon>Kineosporia</taxon>
    </lineage>
</organism>
<keyword evidence="2" id="KW-0812">Transmembrane</keyword>
<proteinExistence type="predicted"/>
<name>A0A9X1SSG4_9ACTN</name>
<feature type="transmembrane region" description="Helical" evidence="2">
    <location>
        <begin position="12"/>
        <end position="32"/>
    </location>
</feature>
<dbReference type="AlphaFoldDB" id="A0A9X1SSG4"/>
<keyword evidence="4" id="KW-1185">Reference proteome</keyword>
<reference evidence="3" key="1">
    <citation type="submission" date="2021-11" db="EMBL/GenBank/DDBJ databases">
        <title>Streptomyces corallinus and Kineosporia corallina sp. nov., two new coral-derived marine actinobacteria.</title>
        <authorList>
            <person name="Buangrab K."/>
            <person name="Sutthacheep M."/>
            <person name="Yeemin T."/>
            <person name="Harunari E."/>
            <person name="Igarashi Y."/>
            <person name="Sripreechasak P."/>
            <person name="Kanchanasin P."/>
            <person name="Tanasupawat S."/>
            <person name="Phongsopitanun W."/>
        </authorList>
    </citation>
    <scope>NUCLEOTIDE SEQUENCE</scope>
    <source>
        <strain evidence="3">JCM 31032</strain>
    </source>
</reference>
<accession>A0A9X1SSG4</accession>
<keyword evidence="2" id="KW-0472">Membrane</keyword>
<sequence>MSGISLSRTTVLTVVLLVEVAVIGFFVARWYSRRWGWKSTFGRIRRYVGATFADLFAPAVQLYRFGRNVRLIAAQLTDPELGGALRLATGDAQDQLAGEPDSSPFAARISSGSVSLGISGLHRVTPGRPWKARENWWQAPRSALTVGPGSGEDFDDVVIAPVVIGAEHGVVTVLDLLRAPGVIEVIGPNRPVGSLICAVAAQLASGLNTFEPMDVVVASGLHPRFSGPRPIEVLRDLDARSRAEGYQDRFTVLLCGPLNDAEADLLTALIPRLPLLRVMLAGPYDGRRWKLPITESGRIEAPELGLFTDSTPVERAVARALSAGTATRPVVETDHPEPASRREARRAGAHVPPPAAVPLPPEESAFFAEPEYQEYEGYQESRYQAAEYPTSEYPAAQYQYQPDEYRSSYPDDAYAPPPAEPSTSEPASAPSSAPRSSPWDLDEPDPDSPATGEFSVSAISASNPASPDAEDGNRRPRH</sequence>
<evidence type="ECO:0000256" key="2">
    <source>
        <dbReference type="SAM" id="Phobius"/>
    </source>
</evidence>
<evidence type="ECO:0000313" key="4">
    <source>
        <dbReference type="Proteomes" id="UP001138997"/>
    </source>
</evidence>
<feature type="compositionally biased region" description="Basic and acidic residues" evidence="1">
    <location>
        <begin position="331"/>
        <end position="346"/>
    </location>
</feature>
<gene>
    <name evidence="3" type="ORF">LR394_05060</name>
</gene>
<evidence type="ECO:0000313" key="3">
    <source>
        <dbReference type="EMBL" id="MCD5310256.1"/>
    </source>
</evidence>
<keyword evidence="2" id="KW-1133">Transmembrane helix</keyword>
<evidence type="ECO:0000256" key="1">
    <source>
        <dbReference type="SAM" id="MobiDB-lite"/>
    </source>
</evidence>
<dbReference type="RefSeq" id="WP_231439182.1">
    <property type="nucleotide sequence ID" value="NZ_JAJOMB010000002.1"/>
</dbReference>
<feature type="transmembrane region" description="Helical" evidence="2">
    <location>
        <begin position="44"/>
        <end position="63"/>
    </location>
</feature>
<feature type="compositionally biased region" description="Low complexity" evidence="1">
    <location>
        <begin position="421"/>
        <end position="438"/>
    </location>
</feature>